<protein>
    <submittedName>
        <fullName evidence="1">Uncharacterized protein</fullName>
    </submittedName>
</protein>
<evidence type="ECO:0000313" key="2">
    <source>
        <dbReference type="Proteomes" id="UP000198860"/>
    </source>
</evidence>
<dbReference type="RefSeq" id="WP_089652311.1">
    <property type="nucleotide sequence ID" value="NZ_FNIZ01000008.1"/>
</dbReference>
<dbReference type="Proteomes" id="UP000198860">
    <property type="component" value="Unassembled WGS sequence"/>
</dbReference>
<dbReference type="STRING" id="240303.SAMN05421677_10838"/>
<proteinExistence type="predicted"/>
<dbReference type="OrthoDB" id="2969757at2"/>
<dbReference type="EMBL" id="FNIZ01000008">
    <property type="protein sequence ID" value="SDO79794.1"/>
    <property type="molecule type" value="Genomic_DNA"/>
</dbReference>
<reference evidence="2" key="1">
    <citation type="submission" date="2016-10" db="EMBL/GenBank/DDBJ databases">
        <authorList>
            <person name="Varghese N."/>
            <person name="Submissions S."/>
        </authorList>
    </citation>
    <scope>NUCLEOTIDE SEQUENCE [LARGE SCALE GENOMIC DNA]</scope>
    <source>
        <strain evidence="2">CGMCC 1.3703</strain>
    </source>
</reference>
<keyword evidence="2" id="KW-1185">Reference proteome</keyword>
<dbReference type="AlphaFoldDB" id="A0A1H0MHG4"/>
<accession>A0A1H0MHG4</accession>
<evidence type="ECO:0000313" key="1">
    <source>
        <dbReference type="EMBL" id="SDO79794.1"/>
    </source>
</evidence>
<gene>
    <name evidence="1" type="ORF">SAMN05421677_10838</name>
</gene>
<name>A0A1H0MHG4_HALAD</name>
<organism evidence="1 2">
    <name type="scientific">Halobacillus aidingensis</name>
    <dbReference type="NCBI Taxonomy" id="240303"/>
    <lineage>
        <taxon>Bacteria</taxon>
        <taxon>Bacillati</taxon>
        <taxon>Bacillota</taxon>
        <taxon>Bacilli</taxon>
        <taxon>Bacillales</taxon>
        <taxon>Bacillaceae</taxon>
        <taxon>Halobacillus</taxon>
    </lineage>
</organism>
<sequence>MDDMNSNTRPEADYLQAYLDEVLRYQQRIERCHPEMRVKLIELKSKQLVFVGKLAAEFAEISKMTYATRKQVYTEAFFAADKYKKEEAEKAVFQWRKQEAKDYGNWQRWNNAKDTLKEEINALKYQVRQEIADGSRQG</sequence>